<dbReference type="GeneID" id="17829446"/>
<gene>
    <name evidence="2" type="ordered locus">CCNA_03907</name>
</gene>
<reference evidence="2 3" key="1">
    <citation type="journal article" date="2010" name="J. Bacteriol.">
        <title>The genetic basis of laboratory adaptation in Caulobacter crescentus.</title>
        <authorList>
            <person name="Marks M.E."/>
            <person name="Castro-Rojas C.M."/>
            <person name="Teiling C."/>
            <person name="Du L."/>
            <person name="Kapatral V."/>
            <person name="Walunas T.L."/>
            <person name="Crosson S."/>
        </authorList>
    </citation>
    <scope>NUCLEOTIDE SEQUENCE [LARGE SCALE GENOMIC DNA]</scope>
    <source>
        <strain evidence="3">NA1000 / CB15N</strain>
    </source>
</reference>
<dbReference type="EMBL" id="CP001340">
    <property type="protein sequence ID" value="AGJ94626.1"/>
    <property type="molecule type" value="Genomic_DNA"/>
</dbReference>
<proteinExistence type="predicted"/>
<organism evidence="2 3">
    <name type="scientific">Caulobacter vibrioides (strain NA1000 / CB15N)</name>
    <name type="common">Caulobacter crescentus</name>
    <dbReference type="NCBI Taxonomy" id="565050"/>
    <lineage>
        <taxon>Bacteria</taxon>
        <taxon>Pseudomonadati</taxon>
        <taxon>Pseudomonadota</taxon>
        <taxon>Alphaproteobacteria</taxon>
        <taxon>Caulobacterales</taxon>
        <taxon>Caulobacteraceae</taxon>
        <taxon>Caulobacter</taxon>
    </lineage>
</organism>
<evidence type="ECO:0000313" key="2">
    <source>
        <dbReference type="EMBL" id="AGJ94626.1"/>
    </source>
</evidence>
<dbReference type="RefSeq" id="YP_008877627.1">
    <property type="nucleotide sequence ID" value="NC_011916.1"/>
</dbReference>
<evidence type="ECO:0000313" key="3">
    <source>
        <dbReference type="Proteomes" id="UP000001364"/>
    </source>
</evidence>
<dbReference type="RefSeq" id="WP_024265939.1">
    <property type="nucleotide sequence ID" value="NC_011916.1"/>
</dbReference>
<dbReference type="KEGG" id="ccs:CCNA_03907"/>
<dbReference type="HOGENOM" id="CLU_172365_0_0_5"/>
<dbReference type="AlphaFoldDB" id="A0A0H3IA90"/>
<accession>A0A0H3IA90</accession>
<sequence>MRAKPPDPKEQAKRAALNALKRARRAAEKSGVELSEWEGEFLTSVAQRVETYGRAFADPEKGARGQALSGNQTIKLKEIARKAKGEKKPLKRGKGFGRRGAPPATAPEDED</sequence>
<name>A0A0H3IA90_CAUVN</name>
<evidence type="ECO:0000256" key="1">
    <source>
        <dbReference type="SAM" id="MobiDB-lite"/>
    </source>
</evidence>
<feature type="compositionally biased region" description="Basic and acidic residues" evidence="1">
    <location>
        <begin position="75"/>
        <end position="88"/>
    </location>
</feature>
<protein>
    <submittedName>
        <fullName evidence="2">Uncharacterized protein</fullName>
    </submittedName>
</protein>
<dbReference type="OrthoDB" id="7205290at2"/>
<dbReference type="Proteomes" id="UP000001364">
    <property type="component" value="Chromosome"/>
</dbReference>
<keyword evidence="3" id="KW-1185">Reference proteome</keyword>
<feature type="region of interest" description="Disordered" evidence="1">
    <location>
        <begin position="61"/>
        <end position="111"/>
    </location>
</feature>